<comment type="catalytic activity">
    <reaction evidence="12">
        <text>a 2'-deoxyuridine in double-stranded DNA + H2O = a 2'-deoxyribose 5'-monophosphate in double-stranded DNA + uracil</text>
        <dbReference type="Rhea" id="RHEA:81455"/>
        <dbReference type="Rhea" id="RHEA-COMP:14231"/>
        <dbReference type="Rhea" id="RHEA-COMP:17071"/>
        <dbReference type="ChEBI" id="CHEBI:15377"/>
        <dbReference type="ChEBI" id="CHEBI:17568"/>
        <dbReference type="ChEBI" id="CHEBI:133902"/>
        <dbReference type="ChEBI" id="CHEBI:139095"/>
    </reaction>
    <physiologicalReaction direction="left-to-right" evidence="12">
        <dbReference type="Rhea" id="RHEA:81456"/>
    </physiologicalReaction>
</comment>
<feature type="region of interest" description="Disordered" evidence="18">
    <location>
        <begin position="556"/>
        <end position="575"/>
    </location>
</feature>
<keyword evidence="21" id="KW-1185">Reference proteome</keyword>
<dbReference type="SMART" id="SM00987">
    <property type="entry name" value="UreE_C"/>
    <property type="match status" value="1"/>
</dbReference>
<dbReference type="Gene3D" id="4.10.280.10">
    <property type="entry name" value="Helix-loop-helix DNA-binding domain"/>
    <property type="match status" value="1"/>
</dbReference>
<evidence type="ECO:0000256" key="15">
    <source>
        <dbReference type="HAMAP-Rule" id="MF_03166"/>
    </source>
</evidence>
<keyword evidence="11 15" id="KW-0539">Nucleus</keyword>
<dbReference type="InterPro" id="IPR052207">
    <property type="entry name" value="Max-like/E-box_TFs"/>
</dbReference>
<dbReference type="EC" id="3.2.2.27" evidence="15"/>
<feature type="region of interest" description="Disordered" evidence="18">
    <location>
        <begin position="596"/>
        <end position="694"/>
    </location>
</feature>
<dbReference type="SMART" id="SM00986">
    <property type="entry name" value="UDG"/>
    <property type="match status" value="1"/>
</dbReference>
<keyword evidence="2" id="KW-0597">Phosphoprotein</keyword>
<dbReference type="GO" id="GO:0000981">
    <property type="term" value="F:DNA-binding transcription factor activity, RNA polymerase II-specific"/>
    <property type="evidence" value="ECO:0007669"/>
    <property type="project" value="TreeGrafter"/>
</dbReference>
<dbReference type="InterPro" id="IPR002043">
    <property type="entry name" value="UDG_fam1"/>
</dbReference>
<dbReference type="NCBIfam" id="TIGR00628">
    <property type="entry name" value="ung"/>
    <property type="match status" value="1"/>
</dbReference>
<dbReference type="InterPro" id="IPR011598">
    <property type="entry name" value="bHLH_dom"/>
</dbReference>
<dbReference type="NCBIfam" id="NF003591">
    <property type="entry name" value="PRK05254.1-4"/>
    <property type="match status" value="1"/>
</dbReference>
<evidence type="ECO:0000256" key="4">
    <source>
        <dbReference type="ARBA" id="ARBA00022801"/>
    </source>
</evidence>
<dbReference type="FunFam" id="3.40.470.10:FF:000004">
    <property type="entry name" value="Uracil-DNA glycosylase"/>
    <property type="match status" value="1"/>
</dbReference>
<dbReference type="InterPro" id="IPR036895">
    <property type="entry name" value="Uracil-DNA_glycosylase-like_sf"/>
</dbReference>
<keyword evidence="5" id="KW-0007">Acetylation</keyword>
<dbReference type="SMART" id="SM00353">
    <property type="entry name" value="HLH"/>
    <property type="match status" value="1"/>
</dbReference>
<evidence type="ECO:0000256" key="10">
    <source>
        <dbReference type="ARBA" id="ARBA00023204"/>
    </source>
</evidence>
<dbReference type="Proteomes" id="UP000593565">
    <property type="component" value="Unassembled WGS sequence"/>
</dbReference>
<keyword evidence="8 15" id="KW-0496">Mitochondrion</keyword>
<comment type="caution">
    <text evidence="20">The sequence shown here is derived from an EMBL/GenBank/DDBJ whole genome shotgun (WGS) entry which is preliminary data.</text>
</comment>
<comment type="catalytic activity">
    <reaction evidence="13">
        <text>a 2'-deoxyuridine in single-stranded DNA + H2O = a 2'-deoxyribose 5'-monophosphate in single-stranded DNA + uracil</text>
        <dbReference type="Rhea" id="RHEA:81459"/>
        <dbReference type="Rhea" id="RHEA-COMP:12847"/>
        <dbReference type="Rhea" id="RHEA-COMP:19684"/>
        <dbReference type="ChEBI" id="CHEBI:15377"/>
        <dbReference type="ChEBI" id="CHEBI:17568"/>
        <dbReference type="ChEBI" id="CHEBI:133902"/>
        <dbReference type="ChEBI" id="CHEBI:139095"/>
    </reaction>
    <physiologicalReaction direction="left-to-right" evidence="13">
        <dbReference type="Rhea" id="RHEA:81460"/>
    </physiologicalReaction>
</comment>
<evidence type="ECO:0000256" key="3">
    <source>
        <dbReference type="ARBA" id="ARBA00022763"/>
    </source>
</evidence>
<dbReference type="GO" id="GO:0005739">
    <property type="term" value="C:mitochondrion"/>
    <property type="evidence" value="ECO:0007669"/>
    <property type="project" value="UniProtKB-SubCell"/>
</dbReference>
<dbReference type="SUPFAM" id="SSF52141">
    <property type="entry name" value="Uracil-DNA glycosylase-like"/>
    <property type="match status" value="1"/>
</dbReference>
<comment type="subcellular location">
    <subcellularLocation>
        <location evidence="15">Mitochondrion</location>
    </subcellularLocation>
    <subcellularLocation>
        <location evidence="15">Nucleus</location>
    </subcellularLocation>
</comment>
<name>A0A7J5ZVY4_AMEME</name>
<evidence type="ECO:0000313" key="21">
    <source>
        <dbReference type="Proteomes" id="UP000593565"/>
    </source>
</evidence>
<dbReference type="CDD" id="cd10027">
    <property type="entry name" value="UDG-F1-like"/>
    <property type="match status" value="1"/>
</dbReference>
<keyword evidence="9" id="KW-0804">Transcription</keyword>
<evidence type="ECO:0000256" key="6">
    <source>
        <dbReference type="ARBA" id="ARBA00023015"/>
    </source>
</evidence>
<evidence type="ECO:0000256" key="9">
    <source>
        <dbReference type="ARBA" id="ARBA00023163"/>
    </source>
</evidence>
<comment type="similarity">
    <text evidence="1 15">Belongs to the uracil-DNA glycosylase (UDG) superfamily. UNG family.</text>
</comment>
<protein>
    <recommendedName>
        <fullName evidence="15">Uracil-DNA glycosylase</fullName>
        <shortName evidence="15">UDG</shortName>
        <ecNumber evidence="15">3.2.2.27</ecNumber>
    </recommendedName>
</protein>
<dbReference type="Pfam" id="PF00010">
    <property type="entry name" value="HLH"/>
    <property type="match status" value="1"/>
</dbReference>
<accession>A0A7J5ZVY4</accession>
<evidence type="ECO:0000256" key="1">
    <source>
        <dbReference type="ARBA" id="ARBA00008184"/>
    </source>
</evidence>
<feature type="domain" description="BHLH" evidence="19">
    <location>
        <begin position="822"/>
        <end position="874"/>
    </location>
</feature>
<dbReference type="SUPFAM" id="SSF47459">
    <property type="entry name" value="HLH, helix-loop-helix DNA-binding domain"/>
    <property type="match status" value="1"/>
</dbReference>
<dbReference type="PANTHER" id="PTHR15741">
    <property type="entry name" value="BASIC HELIX-LOOP-HELIX ZIP TRANSCRIPTION FACTOR"/>
    <property type="match status" value="1"/>
</dbReference>
<dbReference type="GO" id="GO:0005654">
    <property type="term" value="C:nucleoplasm"/>
    <property type="evidence" value="ECO:0007669"/>
    <property type="project" value="UniProtKB-ARBA"/>
</dbReference>
<proteinExistence type="inferred from homology"/>
<dbReference type="NCBIfam" id="NF003588">
    <property type="entry name" value="PRK05254.1-1"/>
    <property type="match status" value="1"/>
</dbReference>
<dbReference type="Pfam" id="PF03167">
    <property type="entry name" value="UDG"/>
    <property type="match status" value="1"/>
</dbReference>
<evidence type="ECO:0000256" key="17">
    <source>
        <dbReference type="SAM" id="Coils"/>
    </source>
</evidence>
<dbReference type="InterPro" id="IPR018085">
    <property type="entry name" value="Ura-DNA_Glyclase_AS"/>
</dbReference>
<feature type="region of interest" description="Disordered" evidence="18">
    <location>
        <begin position="768"/>
        <end position="834"/>
    </location>
</feature>
<dbReference type="GO" id="GO:0046983">
    <property type="term" value="F:protein dimerization activity"/>
    <property type="evidence" value="ECO:0007669"/>
    <property type="project" value="InterPro"/>
</dbReference>
<evidence type="ECO:0000259" key="19">
    <source>
        <dbReference type="PROSITE" id="PS50888"/>
    </source>
</evidence>
<evidence type="ECO:0000256" key="7">
    <source>
        <dbReference type="ARBA" id="ARBA00023125"/>
    </source>
</evidence>
<evidence type="ECO:0000256" key="16">
    <source>
        <dbReference type="PROSITE-ProRule" id="PRU10072"/>
    </source>
</evidence>
<evidence type="ECO:0000256" key="5">
    <source>
        <dbReference type="ARBA" id="ARBA00022990"/>
    </source>
</evidence>
<dbReference type="EMBL" id="JAAGNN010000022">
    <property type="protein sequence ID" value="KAF4074563.1"/>
    <property type="molecule type" value="Genomic_DNA"/>
</dbReference>
<dbReference type="GO" id="GO:0006284">
    <property type="term" value="P:base-excision repair"/>
    <property type="evidence" value="ECO:0007669"/>
    <property type="project" value="UniProtKB-UniRule"/>
</dbReference>
<evidence type="ECO:0000256" key="13">
    <source>
        <dbReference type="ARBA" id="ARBA00052828"/>
    </source>
</evidence>
<keyword evidence="17" id="KW-0175">Coiled coil</keyword>
<dbReference type="Gene3D" id="3.40.470.10">
    <property type="entry name" value="Uracil-DNA glycosylase-like domain"/>
    <property type="match status" value="1"/>
</dbReference>
<evidence type="ECO:0000256" key="14">
    <source>
        <dbReference type="ARBA" id="ARBA00064140"/>
    </source>
</evidence>
<dbReference type="NCBIfam" id="NF003592">
    <property type="entry name" value="PRK05254.1-5"/>
    <property type="match status" value="1"/>
</dbReference>
<keyword evidence="3 15" id="KW-0227">DNA damage</keyword>
<feature type="region of interest" description="Disordered" evidence="18">
    <location>
        <begin position="520"/>
        <end position="547"/>
    </location>
</feature>
<dbReference type="HAMAP" id="MF_00148">
    <property type="entry name" value="UDG"/>
    <property type="match status" value="1"/>
</dbReference>
<organism evidence="20 21">
    <name type="scientific">Ameiurus melas</name>
    <name type="common">Black bullhead</name>
    <name type="synonym">Silurus melas</name>
    <dbReference type="NCBI Taxonomy" id="219545"/>
    <lineage>
        <taxon>Eukaryota</taxon>
        <taxon>Metazoa</taxon>
        <taxon>Chordata</taxon>
        <taxon>Craniata</taxon>
        <taxon>Vertebrata</taxon>
        <taxon>Euteleostomi</taxon>
        <taxon>Actinopterygii</taxon>
        <taxon>Neopterygii</taxon>
        <taxon>Teleostei</taxon>
        <taxon>Ostariophysi</taxon>
        <taxon>Siluriformes</taxon>
        <taxon>Ictaluridae</taxon>
        <taxon>Ameiurus</taxon>
    </lineage>
</organism>
<dbReference type="GO" id="GO:0000978">
    <property type="term" value="F:RNA polymerase II cis-regulatory region sequence-specific DNA binding"/>
    <property type="evidence" value="ECO:0007669"/>
    <property type="project" value="TreeGrafter"/>
</dbReference>
<dbReference type="AlphaFoldDB" id="A0A7J5ZVY4"/>
<dbReference type="InterPro" id="IPR005122">
    <property type="entry name" value="Uracil-DNA_glycosylase-like"/>
</dbReference>
<evidence type="ECO:0000256" key="18">
    <source>
        <dbReference type="SAM" id="MobiDB-lite"/>
    </source>
</evidence>
<evidence type="ECO:0000256" key="2">
    <source>
        <dbReference type="ARBA" id="ARBA00022553"/>
    </source>
</evidence>
<feature type="compositionally biased region" description="Pro residues" evidence="18">
    <location>
        <begin position="603"/>
        <end position="614"/>
    </location>
</feature>
<dbReference type="NCBIfam" id="NF003589">
    <property type="entry name" value="PRK05254.1-2"/>
    <property type="match status" value="1"/>
</dbReference>
<keyword evidence="4 15" id="KW-0378">Hydrolase</keyword>
<reference evidence="20 21" key="1">
    <citation type="submission" date="2020-02" db="EMBL/GenBank/DDBJ databases">
        <title>A chromosome-scale genome assembly of the black bullhead catfish (Ameiurus melas).</title>
        <authorList>
            <person name="Wen M."/>
            <person name="Zham M."/>
            <person name="Cabau C."/>
            <person name="Klopp C."/>
            <person name="Donnadieu C."/>
            <person name="Roques C."/>
            <person name="Bouchez O."/>
            <person name="Lampietro C."/>
            <person name="Jouanno E."/>
            <person name="Herpin A."/>
            <person name="Louis A."/>
            <person name="Berthelot C."/>
            <person name="Parey E."/>
            <person name="Roest-Crollius H."/>
            <person name="Braasch I."/>
            <person name="Postlethwait J."/>
            <person name="Robinson-Rechavi M."/>
            <person name="Echchiki A."/>
            <person name="Begum T."/>
            <person name="Montfort J."/>
            <person name="Schartl M."/>
            <person name="Bobe J."/>
            <person name="Guiguen Y."/>
        </authorList>
    </citation>
    <scope>NUCLEOTIDE SEQUENCE [LARGE SCALE GENOMIC DNA]</scope>
    <source>
        <strain evidence="20">M_S1</strain>
        <tissue evidence="20">Blood</tissue>
    </source>
</reference>
<dbReference type="GO" id="GO:0004844">
    <property type="term" value="F:uracil DNA N-glycosylase activity"/>
    <property type="evidence" value="ECO:0007669"/>
    <property type="project" value="UniProtKB-UniRule"/>
</dbReference>
<dbReference type="PANTHER" id="PTHR15741:SF40">
    <property type="entry name" value="MLX-INTERACTING PROTEIN"/>
    <property type="match status" value="1"/>
</dbReference>
<evidence type="ECO:0000256" key="8">
    <source>
        <dbReference type="ARBA" id="ARBA00023128"/>
    </source>
</evidence>
<feature type="compositionally biased region" description="Polar residues" evidence="18">
    <location>
        <begin position="801"/>
        <end position="822"/>
    </location>
</feature>
<evidence type="ECO:0000256" key="12">
    <source>
        <dbReference type="ARBA" id="ARBA00052069"/>
    </source>
</evidence>
<feature type="compositionally biased region" description="Low complexity" evidence="18">
    <location>
        <begin position="522"/>
        <end position="547"/>
    </location>
</feature>
<keyword evidence="6" id="KW-0805">Transcription regulation</keyword>
<comment type="subunit">
    <text evidence="14">Interacts with RPA2 subunit of the RPA trimer; this interaction mediates UNG2 recruitment to RPA-coated single-stranded DNA at stalled replication forks. Interacts with PCNA; this interaction mediates UNG2 recruitment to S-phase replication foci. Interacts (via N-terminus) with FAM72A.</text>
</comment>
<dbReference type="InterPro" id="IPR036638">
    <property type="entry name" value="HLH_DNA-bd_sf"/>
</dbReference>
<comment type="catalytic activity">
    <reaction evidence="15">
        <text>Hydrolyzes single-stranded DNA or mismatched double-stranded DNA and polynucleotides, releasing free uracil.</text>
        <dbReference type="EC" id="3.2.2.27"/>
    </reaction>
</comment>
<comment type="function">
    <text evidence="15">Excises uracil residues from the DNA which can arise as a result of misincorporation of dUMP residues by DNA polymerase or due to deamination of cytosine.</text>
</comment>
<dbReference type="FunFam" id="4.10.280.10:FF:000028">
    <property type="entry name" value="MLX interacting protein like"/>
    <property type="match status" value="1"/>
</dbReference>
<feature type="active site" description="Proton acceptor" evidence="15 16">
    <location>
        <position position="131"/>
    </location>
</feature>
<dbReference type="PROSITE" id="PS50888">
    <property type="entry name" value="BHLH"/>
    <property type="match status" value="1"/>
</dbReference>
<dbReference type="PROSITE" id="PS00130">
    <property type="entry name" value="U_DNA_GLYCOSYLASE"/>
    <property type="match status" value="1"/>
</dbReference>
<keyword evidence="7" id="KW-0238">DNA-binding</keyword>
<feature type="compositionally biased region" description="Polar residues" evidence="18">
    <location>
        <begin position="627"/>
        <end position="664"/>
    </location>
</feature>
<gene>
    <name evidence="15" type="primary">UNG</name>
    <name evidence="15" type="synonym">UNG1</name>
    <name evidence="20" type="ORF">AMELA_G00240810</name>
</gene>
<keyword evidence="10 15" id="KW-0234">DNA repair</keyword>
<evidence type="ECO:0000313" key="20">
    <source>
        <dbReference type="EMBL" id="KAF4074563.1"/>
    </source>
</evidence>
<sequence length="1024" mass="114129">MIGQKSIRSFFSPNCKKRDLDKLSRSEDVCDVKKRKAEDDVLLSPEQLERIARNKAAALERLSSRRGAVGVGESWRRALGAEFNKHYFTSLMDFVDDERQKHTVYPPLEQVFTWTQMCKIEDVKVVVLGQDPYHGPNQAHGLCFSVQRPERPPPSLVNMYKELESDIEGFHHPGHGDLTGWAKQGVLLLNAVLTVRAHQANSHKDKGWETFTDAVVQWLSTNLEGLVFMLWGSYAQKKGAAIDRKRHHVLQTVHPSPLSAHRGFLGCKHFSKTNELLLKSGKTPIDWEALGRLVSPKWKNFKGLKLLWRDKIRLNNAIWRAWYIQYVEKRENPVCHFVTPLDGTMDSGVHRPAEAIATEGKYWKRRIEIVLREYHKWRTYFKKRLQKHKDDDLSSLLKGAEEQFSLFGEVHPDILRMPFYQEDEAAGFTRRSSRRSCVSPTPMEMDPIFDMDVLMSEFSDTLFSTLSSHQPVPWPNPREIAHAGNADMIQPGLIPLQPNLDFMDTFEPLQDLFHSLRQPFYPTTSPTAPTTTPLTSSSSSTQTQASLLSPINLPSELSISMAPSPPSIPSQDDISSVGTAYQQDYMPLFTEQMPPLVSSTSVMPPPAPRPPPPSHSLQCQAVGAVPRSSSPSTVTHAGPSSVTPSATATHRSTFALSSRPSRQDQALPCISLPPQSQSFAMPRPIQPAGSAKKSRHVPIVPAAPVASSHLILTGPAGAVLVTPSHLKTDVASTTGVVITSTSIPRGPGFHILPPSQNSAQHIVPKEEAPLSSNKSSVPAGCAALDGRTSGQGSPLGAEQVPSPQSPLNSCTSGLVKNEPNQNRRVKHKSAEQKRRSSINVGFKTLCSLVPSLKSQPNISNATTLQKTVEYIGKLQQERHQIQEETRRLREEIEELNASINLCQEQLPATGVPITRYRFDHMKEKFDEYVKNRTLQNWKFWIFSIIIKPLFESFNGNVSTTNKTALCETTMQWLDRDCALPVLRPMVLGTLRQLSTTTSILTDPTLLPDEAKQAVINSRHHSTKS</sequence>
<evidence type="ECO:0000256" key="11">
    <source>
        <dbReference type="ARBA" id="ARBA00023242"/>
    </source>
</evidence>
<feature type="coiled-coil region" evidence="17">
    <location>
        <begin position="871"/>
        <end position="905"/>
    </location>
</feature>